<dbReference type="PROSITE" id="PS50042">
    <property type="entry name" value="CNMP_BINDING_3"/>
    <property type="match status" value="1"/>
</dbReference>
<name>A0A3B0YCR9_9ZZZZ</name>
<gene>
    <name evidence="2" type="ORF">MNBD_GAMMA15-677</name>
</gene>
<proteinExistence type="predicted"/>
<feature type="domain" description="Cyclic nucleotide-binding" evidence="1">
    <location>
        <begin position="7"/>
        <end position="72"/>
    </location>
</feature>
<organism evidence="2">
    <name type="scientific">hydrothermal vent metagenome</name>
    <dbReference type="NCBI Taxonomy" id="652676"/>
    <lineage>
        <taxon>unclassified sequences</taxon>
        <taxon>metagenomes</taxon>
        <taxon>ecological metagenomes</taxon>
    </lineage>
</organism>
<evidence type="ECO:0000259" key="1">
    <source>
        <dbReference type="PROSITE" id="PS50042"/>
    </source>
</evidence>
<dbReference type="InterPro" id="IPR000595">
    <property type="entry name" value="cNMP-bd_dom"/>
</dbReference>
<dbReference type="SMART" id="SM00100">
    <property type="entry name" value="cNMP"/>
    <property type="match status" value="1"/>
</dbReference>
<accession>A0A3B0YCR9</accession>
<dbReference type="Pfam" id="PF00027">
    <property type="entry name" value="cNMP_binding"/>
    <property type="match status" value="1"/>
</dbReference>
<evidence type="ECO:0000313" key="2">
    <source>
        <dbReference type="EMBL" id="VAW73387.1"/>
    </source>
</evidence>
<dbReference type="Gene3D" id="2.60.120.10">
    <property type="entry name" value="Jelly Rolls"/>
    <property type="match status" value="1"/>
</dbReference>
<dbReference type="CDD" id="cd00038">
    <property type="entry name" value="CAP_ED"/>
    <property type="match status" value="1"/>
</dbReference>
<protein>
    <recommendedName>
        <fullName evidence="1">Cyclic nucleotide-binding domain-containing protein</fullName>
    </recommendedName>
</protein>
<dbReference type="SUPFAM" id="SSF51206">
    <property type="entry name" value="cAMP-binding domain-like"/>
    <property type="match status" value="1"/>
</dbReference>
<dbReference type="InterPro" id="IPR018490">
    <property type="entry name" value="cNMP-bd_dom_sf"/>
</dbReference>
<sequence>MDNNARNVSLLEMPALTELVTSTPVVERMAGETLFRAGDPCLSLPVIESGHARVYASSTAGQQTTLYQLEAGAVCPVSLSSLLQHGAYPVTAVANMDVKIRYISGEKLLAIVSCSPEIFRVFLDTFVDCLSDSVSATHQLMPDLLNKDSVNLLFGQPAETPDHSANLTDNRKVICK</sequence>
<reference evidence="2" key="1">
    <citation type="submission" date="2018-06" db="EMBL/GenBank/DDBJ databases">
        <authorList>
            <person name="Zhirakovskaya E."/>
        </authorList>
    </citation>
    <scope>NUCLEOTIDE SEQUENCE</scope>
</reference>
<dbReference type="EMBL" id="UOFN01000013">
    <property type="protein sequence ID" value="VAW73387.1"/>
    <property type="molecule type" value="Genomic_DNA"/>
</dbReference>
<dbReference type="InterPro" id="IPR014710">
    <property type="entry name" value="RmlC-like_jellyroll"/>
</dbReference>
<dbReference type="AlphaFoldDB" id="A0A3B0YCR9"/>